<dbReference type="GO" id="GO:0007165">
    <property type="term" value="P:signal transduction"/>
    <property type="evidence" value="ECO:0007669"/>
    <property type="project" value="InterPro"/>
</dbReference>
<gene>
    <name evidence="3" type="ORF">GIL414_LOCUS64165</name>
    <name evidence="2" type="ORF">OVN521_LOCUS5485</name>
</gene>
<sequence>MSKFGSFSSSYKFDVMLSYFHTDKKIYFQIYENLVKDGFHVWIHRDQMHGDTVTELANAIENSEFVVILAHYAFQRQCKLIPLAMKTKYKPEGWLDIIVSGKIYVDFSKFQFDSAYSILKNEIKKKRITTTVVHPDKIDIDLHLRASQSSPPDLPLCIDSWSEGHVRSFLRNNNLTSLLLVSPDFNDCLLYQAYVMCQTGRESMFQAMRNEVLTCGTVPPLTLAIYLRFLKRLKSYVPIHVNDQ</sequence>
<accession>A0A819DPX7</accession>
<dbReference type="SUPFAM" id="SSF52200">
    <property type="entry name" value="Toll/Interleukin receptor TIR domain"/>
    <property type="match status" value="1"/>
</dbReference>
<dbReference type="Pfam" id="PF13676">
    <property type="entry name" value="TIR_2"/>
    <property type="match status" value="1"/>
</dbReference>
<evidence type="ECO:0000313" key="3">
    <source>
        <dbReference type="EMBL" id="CAF5134257.1"/>
    </source>
</evidence>
<dbReference type="InterPro" id="IPR000157">
    <property type="entry name" value="TIR_dom"/>
</dbReference>
<dbReference type="PANTHER" id="PTHR46270">
    <property type="entry name" value="ARMADILLO-TYPE FOLD-RELATED"/>
    <property type="match status" value="1"/>
</dbReference>
<dbReference type="EMBL" id="CAJOBG010000547">
    <property type="protein sequence ID" value="CAF3828248.1"/>
    <property type="molecule type" value="Genomic_DNA"/>
</dbReference>
<name>A0A819DPX7_9BILA</name>
<proteinExistence type="predicted"/>
<dbReference type="Gene3D" id="3.40.50.10140">
    <property type="entry name" value="Toll/interleukin-1 receptor homology (TIR) domain"/>
    <property type="match status" value="1"/>
</dbReference>
<dbReference type="PANTHER" id="PTHR46270:SF2">
    <property type="entry name" value="TIR DOMAIN-CONTAINING PROTEIN"/>
    <property type="match status" value="1"/>
</dbReference>
<feature type="domain" description="TIR" evidence="1">
    <location>
        <begin position="15"/>
        <end position="75"/>
    </location>
</feature>
<comment type="caution">
    <text evidence="2">The sequence shown here is derived from an EMBL/GenBank/DDBJ whole genome shotgun (WGS) entry which is preliminary data.</text>
</comment>
<keyword evidence="4" id="KW-1185">Reference proteome</keyword>
<dbReference type="InterPro" id="IPR035897">
    <property type="entry name" value="Toll_tir_struct_dom_sf"/>
</dbReference>
<evidence type="ECO:0000259" key="1">
    <source>
        <dbReference type="Pfam" id="PF13676"/>
    </source>
</evidence>
<evidence type="ECO:0000313" key="2">
    <source>
        <dbReference type="EMBL" id="CAF3828248.1"/>
    </source>
</evidence>
<organism evidence="2 4">
    <name type="scientific">Rotaria magnacalcarata</name>
    <dbReference type="NCBI Taxonomy" id="392030"/>
    <lineage>
        <taxon>Eukaryota</taxon>
        <taxon>Metazoa</taxon>
        <taxon>Spiralia</taxon>
        <taxon>Gnathifera</taxon>
        <taxon>Rotifera</taxon>
        <taxon>Eurotatoria</taxon>
        <taxon>Bdelloidea</taxon>
        <taxon>Philodinida</taxon>
        <taxon>Philodinidae</taxon>
        <taxon>Rotaria</taxon>
    </lineage>
</organism>
<dbReference type="AlphaFoldDB" id="A0A819DPX7"/>
<reference evidence="2" key="1">
    <citation type="submission" date="2021-02" db="EMBL/GenBank/DDBJ databases">
        <authorList>
            <person name="Nowell W R."/>
        </authorList>
    </citation>
    <scope>NUCLEOTIDE SEQUENCE</scope>
</reference>
<dbReference type="Proteomes" id="UP000681720">
    <property type="component" value="Unassembled WGS sequence"/>
</dbReference>
<dbReference type="EMBL" id="CAJOBJ010273494">
    <property type="protein sequence ID" value="CAF5134257.1"/>
    <property type="molecule type" value="Genomic_DNA"/>
</dbReference>
<protein>
    <recommendedName>
        <fullName evidence="1">TIR domain-containing protein</fullName>
    </recommendedName>
</protein>
<evidence type="ECO:0000313" key="4">
    <source>
        <dbReference type="Proteomes" id="UP000663866"/>
    </source>
</evidence>
<dbReference type="Proteomes" id="UP000663866">
    <property type="component" value="Unassembled WGS sequence"/>
</dbReference>